<dbReference type="Proteomes" id="UP000318053">
    <property type="component" value="Unassembled WGS sequence"/>
</dbReference>
<protein>
    <recommendedName>
        <fullName evidence="3">Tetratricopeptide repeat protein</fullName>
    </recommendedName>
</protein>
<name>A0A5C5YD64_9BACT</name>
<proteinExistence type="predicted"/>
<dbReference type="AlphaFoldDB" id="A0A5C5YD64"/>
<evidence type="ECO:0008006" key="3">
    <source>
        <dbReference type="Google" id="ProtNLM"/>
    </source>
</evidence>
<dbReference type="InterPro" id="IPR011990">
    <property type="entry name" value="TPR-like_helical_dom_sf"/>
</dbReference>
<comment type="caution">
    <text evidence="1">The sequence shown here is derived from an EMBL/GenBank/DDBJ whole genome shotgun (WGS) entry which is preliminary data.</text>
</comment>
<dbReference type="OrthoDB" id="271653at2"/>
<keyword evidence="2" id="KW-1185">Reference proteome</keyword>
<sequence length="280" mass="30856">MAESGSQQQQLAAGEQPAPLEQLQLARARYQAGRLDEVVAMATRAVEHPADDGLPENGQGPWLELLGRAWHDLGHPHQAADAIEKASLVSPIADETRIVLASCYAELLRIDLARDLYLQLAIRRQLPPELMLQVAAGLEAIDSPQLAMQVCEWVTEKDETVAQAYYDMGFYSARSGQPLYLTEALTQRALQLDPGNLHFRIGLVSLLIQLDRENEAIYALGNFNEDDIERVTCASCLSRIGELLGRRGFFGLADDCEEKAAQLRAAKIESGSKHPEGARR</sequence>
<evidence type="ECO:0000313" key="2">
    <source>
        <dbReference type="Proteomes" id="UP000318053"/>
    </source>
</evidence>
<dbReference type="EMBL" id="SJPK01000003">
    <property type="protein sequence ID" value="TWT73310.1"/>
    <property type="molecule type" value="Genomic_DNA"/>
</dbReference>
<accession>A0A5C5YD64</accession>
<organism evidence="1 2">
    <name type="scientific">Allorhodopirellula solitaria</name>
    <dbReference type="NCBI Taxonomy" id="2527987"/>
    <lineage>
        <taxon>Bacteria</taxon>
        <taxon>Pseudomonadati</taxon>
        <taxon>Planctomycetota</taxon>
        <taxon>Planctomycetia</taxon>
        <taxon>Pirellulales</taxon>
        <taxon>Pirellulaceae</taxon>
        <taxon>Allorhodopirellula</taxon>
    </lineage>
</organism>
<dbReference type="RefSeq" id="WP_146390844.1">
    <property type="nucleotide sequence ID" value="NZ_SJPK01000003.1"/>
</dbReference>
<evidence type="ECO:0000313" key="1">
    <source>
        <dbReference type="EMBL" id="TWT73310.1"/>
    </source>
</evidence>
<gene>
    <name evidence="1" type="ORF">CA85_17790</name>
</gene>
<dbReference type="SUPFAM" id="SSF48452">
    <property type="entry name" value="TPR-like"/>
    <property type="match status" value="1"/>
</dbReference>
<reference evidence="1 2" key="1">
    <citation type="submission" date="2019-02" db="EMBL/GenBank/DDBJ databases">
        <title>Deep-cultivation of Planctomycetes and their phenomic and genomic characterization uncovers novel biology.</title>
        <authorList>
            <person name="Wiegand S."/>
            <person name="Jogler M."/>
            <person name="Boedeker C."/>
            <person name="Pinto D."/>
            <person name="Vollmers J."/>
            <person name="Rivas-Marin E."/>
            <person name="Kohn T."/>
            <person name="Peeters S.H."/>
            <person name="Heuer A."/>
            <person name="Rast P."/>
            <person name="Oberbeckmann S."/>
            <person name="Bunk B."/>
            <person name="Jeske O."/>
            <person name="Meyerdierks A."/>
            <person name="Storesund J.E."/>
            <person name="Kallscheuer N."/>
            <person name="Luecker S."/>
            <person name="Lage O.M."/>
            <person name="Pohl T."/>
            <person name="Merkel B.J."/>
            <person name="Hornburger P."/>
            <person name="Mueller R.-W."/>
            <person name="Bruemmer F."/>
            <person name="Labrenz M."/>
            <person name="Spormann A.M."/>
            <person name="Op Den Camp H."/>
            <person name="Overmann J."/>
            <person name="Amann R."/>
            <person name="Jetten M.S.M."/>
            <person name="Mascher T."/>
            <person name="Medema M.H."/>
            <person name="Devos D.P."/>
            <person name="Kaster A.-K."/>
            <person name="Ovreas L."/>
            <person name="Rohde M."/>
            <person name="Galperin M.Y."/>
            <person name="Jogler C."/>
        </authorList>
    </citation>
    <scope>NUCLEOTIDE SEQUENCE [LARGE SCALE GENOMIC DNA]</scope>
    <source>
        <strain evidence="1 2">CA85</strain>
    </source>
</reference>
<dbReference type="Gene3D" id="1.25.40.10">
    <property type="entry name" value="Tetratricopeptide repeat domain"/>
    <property type="match status" value="2"/>
</dbReference>